<dbReference type="InterPro" id="IPR036589">
    <property type="entry name" value="HCY_dom_sf"/>
</dbReference>
<dbReference type="EMBL" id="MU167233">
    <property type="protein sequence ID" value="KAG0148824.1"/>
    <property type="molecule type" value="Genomic_DNA"/>
</dbReference>
<dbReference type="GO" id="GO:0008898">
    <property type="term" value="F:S-adenosylmethionine-homocysteine S-methyltransferase activity"/>
    <property type="evidence" value="ECO:0007669"/>
    <property type="project" value="TreeGrafter"/>
</dbReference>
<comment type="caution">
    <text evidence="7">The sequence shown here is derived from an EMBL/GenBank/DDBJ whole genome shotgun (WGS) entry which is preliminary data.</text>
</comment>
<dbReference type="PANTHER" id="PTHR46015">
    <property type="entry name" value="ZGC:172121"/>
    <property type="match status" value="1"/>
</dbReference>
<feature type="binding site" evidence="5">
    <location>
        <position position="357"/>
    </location>
    <ligand>
        <name>Zn(2+)</name>
        <dbReference type="ChEBI" id="CHEBI:29105"/>
    </ligand>
</feature>
<dbReference type="OrthoDB" id="261426at2759"/>
<evidence type="ECO:0000259" key="6">
    <source>
        <dbReference type="PROSITE" id="PS50970"/>
    </source>
</evidence>
<evidence type="ECO:0000313" key="8">
    <source>
        <dbReference type="Proteomes" id="UP000886653"/>
    </source>
</evidence>
<dbReference type="PROSITE" id="PS50970">
    <property type="entry name" value="HCY"/>
    <property type="match status" value="1"/>
</dbReference>
<proteinExistence type="predicted"/>
<evidence type="ECO:0000256" key="4">
    <source>
        <dbReference type="ARBA" id="ARBA00022833"/>
    </source>
</evidence>
<keyword evidence="4 5" id="KW-0862">Zinc</keyword>
<dbReference type="GO" id="GO:0046872">
    <property type="term" value="F:metal ion binding"/>
    <property type="evidence" value="ECO:0007669"/>
    <property type="project" value="UniProtKB-KW"/>
</dbReference>
<feature type="binding site" evidence="5">
    <location>
        <position position="275"/>
    </location>
    <ligand>
        <name>Zn(2+)</name>
        <dbReference type="ChEBI" id="CHEBI:29105"/>
    </ligand>
</feature>
<evidence type="ECO:0000256" key="1">
    <source>
        <dbReference type="ARBA" id="ARBA00022603"/>
    </source>
</evidence>
<accession>A0A9P6TEG2</accession>
<comment type="cofactor">
    <cofactor evidence="5">
        <name>Zn(2+)</name>
        <dbReference type="ChEBI" id="CHEBI:29105"/>
    </cofactor>
</comment>
<evidence type="ECO:0000256" key="2">
    <source>
        <dbReference type="ARBA" id="ARBA00022679"/>
    </source>
</evidence>
<dbReference type="GO" id="GO:0033528">
    <property type="term" value="P:S-methylmethionine cycle"/>
    <property type="evidence" value="ECO:0007669"/>
    <property type="project" value="TreeGrafter"/>
</dbReference>
<keyword evidence="8" id="KW-1185">Reference proteome</keyword>
<dbReference type="PANTHER" id="PTHR46015:SF1">
    <property type="entry name" value="HOMOCYSTEINE S-METHYLTRANSFERASE-LIKE ISOFORM 1"/>
    <property type="match status" value="1"/>
</dbReference>
<feature type="binding site" evidence="5">
    <location>
        <position position="358"/>
    </location>
    <ligand>
        <name>Zn(2+)</name>
        <dbReference type="ChEBI" id="CHEBI:29105"/>
    </ligand>
</feature>
<feature type="domain" description="Hcy-binding" evidence="6">
    <location>
        <begin position="4"/>
        <end position="372"/>
    </location>
</feature>
<dbReference type="GO" id="GO:0009086">
    <property type="term" value="P:methionine biosynthetic process"/>
    <property type="evidence" value="ECO:0007669"/>
    <property type="project" value="TreeGrafter"/>
</dbReference>
<name>A0A9P6TEG2_9BASI</name>
<evidence type="ECO:0000313" key="7">
    <source>
        <dbReference type="EMBL" id="KAG0148824.1"/>
    </source>
</evidence>
<evidence type="ECO:0000256" key="5">
    <source>
        <dbReference type="PROSITE-ProRule" id="PRU00333"/>
    </source>
</evidence>
<keyword evidence="2 5" id="KW-0808">Transferase</keyword>
<evidence type="ECO:0000256" key="3">
    <source>
        <dbReference type="ARBA" id="ARBA00022723"/>
    </source>
</evidence>
<dbReference type="InterPro" id="IPR003726">
    <property type="entry name" value="HCY_dom"/>
</dbReference>
<dbReference type="Pfam" id="PF02574">
    <property type="entry name" value="S-methyl_trans"/>
    <property type="match status" value="1"/>
</dbReference>
<sequence length="380" mass="41878">MSMSDLFLDKNPPKLVILDGGNGTTLTDEMGMTLDPELWSSSLLVHHPELIVRLHTDWEKAGAQIVESCSYQATLKGFENFLSKTAHRQHDLNESNELSKNPVDFQPRSALDYLRSSVTLARSSLTTAKLGLSLGPFGATLTPPQDYAGIYPSPHHQFEPLKKFHLERLLNYTTDESTWRQVDLVIFETLPNLMEIRAIRAAWSALTDALKEQYGRQEGPQWWIKPWVLSFVFAGPTGQFASGASPINVLEAALGTNDTLDIGILPRPSGVGINCTKLAFVSDIVAAWTDSPQSQCLRNLGVSSPWLWIYPDGGLVYDVETRSWAGGQIGTEEWARQVMGIAKRAQLTWPGVVVGGCCKTGPAHIRALKSMLQSSPENTC</sequence>
<reference evidence="7" key="1">
    <citation type="submission" date="2013-11" db="EMBL/GenBank/DDBJ databases">
        <title>Genome sequence of the fusiform rust pathogen reveals effectors for host alternation and coevolution with pine.</title>
        <authorList>
            <consortium name="DOE Joint Genome Institute"/>
            <person name="Smith K."/>
            <person name="Pendleton A."/>
            <person name="Kubisiak T."/>
            <person name="Anderson C."/>
            <person name="Salamov A."/>
            <person name="Aerts A."/>
            <person name="Riley R."/>
            <person name="Clum A."/>
            <person name="Lindquist E."/>
            <person name="Ence D."/>
            <person name="Campbell M."/>
            <person name="Kronenberg Z."/>
            <person name="Feau N."/>
            <person name="Dhillon B."/>
            <person name="Hamelin R."/>
            <person name="Burleigh J."/>
            <person name="Smith J."/>
            <person name="Yandell M."/>
            <person name="Nelson C."/>
            <person name="Grigoriev I."/>
            <person name="Davis J."/>
        </authorList>
    </citation>
    <scope>NUCLEOTIDE SEQUENCE</scope>
    <source>
        <strain evidence="7">G11</strain>
    </source>
</reference>
<protein>
    <recommendedName>
        <fullName evidence="6">Hcy-binding domain-containing protein</fullName>
    </recommendedName>
</protein>
<dbReference type="SUPFAM" id="SSF82282">
    <property type="entry name" value="Homocysteine S-methyltransferase"/>
    <property type="match status" value="1"/>
</dbReference>
<dbReference type="GO" id="GO:0032259">
    <property type="term" value="P:methylation"/>
    <property type="evidence" value="ECO:0007669"/>
    <property type="project" value="UniProtKB-KW"/>
</dbReference>
<dbReference type="InterPro" id="IPR051486">
    <property type="entry name" value="Hcy_S-methyltransferase"/>
</dbReference>
<dbReference type="Proteomes" id="UP000886653">
    <property type="component" value="Unassembled WGS sequence"/>
</dbReference>
<dbReference type="Gene3D" id="3.20.20.330">
    <property type="entry name" value="Homocysteine-binding-like domain"/>
    <property type="match status" value="1"/>
</dbReference>
<gene>
    <name evidence="7" type="ORF">CROQUDRAFT_654413</name>
</gene>
<keyword evidence="1 5" id="KW-0489">Methyltransferase</keyword>
<dbReference type="AlphaFoldDB" id="A0A9P6TEG2"/>
<organism evidence="7 8">
    <name type="scientific">Cronartium quercuum f. sp. fusiforme G11</name>
    <dbReference type="NCBI Taxonomy" id="708437"/>
    <lineage>
        <taxon>Eukaryota</taxon>
        <taxon>Fungi</taxon>
        <taxon>Dikarya</taxon>
        <taxon>Basidiomycota</taxon>
        <taxon>Pucciniomycotina</taxon>
        <taxon>Pucciniomycetes</taxon>
        <taxon>Pucciniales</taxon>
        <taxon>Coleosporiaceae</taxon>
        <taxon>Cronartium</taxon>
    </lineage>
</organism>
<keyword evidence="3 5" id="KW-0479">Metal-binding</keyword>